<dbReference type="PROSITE" id="PS01273">
    <property type="entry name" value="COA_TRANSF_1"/>
    <property type="match status" value="1"/>
</dbReference>
<dbReference type="EMBL" id="CP109441">
    <property type="protein sequence ID" value="WUV45496.1"/>
    <property type="molecule type" value="Genomic_DNA"/>
</dbReference>
<dbReference type="Pfam" id="PF13519">
    <property type="entry name" value="VWA_2"/>
    <property type="match status" value="1"/>
</dbReference>
<dbReference type="PROSITE" id="PS50234">
    <property type="entry name" value="VWFA"/>
    <property type="match status" value="1"/>
</dbReference>
<proteinExistence type="predicted"/>
<dbReference type="Proteomes" id="UP001432062">
    <property type="component" value="Chromosome"/>
</dbReference>
<dbReference type="RefSeq" id="WP_329408850.1">
    <property type="nucleotide sequence ID" value="NZ_CP109441.1"/>
</dbReference>
<dbReference type="SMART" id="SM00327">
    <property type="entry name" value="VWA"/>
    <property type="match status" value="1"/>
</dbReference>
<dbReference type="SUPFAM" id="SSF53300">
    <property type="entry name" value="vWA-like"/>
    <property type="match status" value="1"/>
</dbReference>
<dbReference type="Pfam" id="PF17990">
    <property type="entry name" value="LodA_N"/>
    <property type="match status" value="1"/>
</dbReference>
<gene>
    <name evidence="3" type="ORF">OG563_41420</name>
</gene>
<evidence type="ECO:0000256" key="1">
    <source>
        <dbReference type="SAM" id="MobiDB-lite"/>
    </source>
</evidence>
<dbReference type="Gene3D" id="3.40.50.410">
    <property type="entry name" value="von Willebrand factor, type A domain"/>
    <property type="match status" value="1"/>
</dbReference>
<dbReference type="CDD" id="cd00198">
    <property type="entry name" value="vWFA"/>
    <property type="match status" value="1"/>
</dbReference>
<dbReference type="InterPro" id="IPR002035">
    <property type="entry name" value="VWF_A"/>
</dbReference>
<organism evidence="3 4">
    <name type="scientific">Nocardia vinacea</name>
    <dbReference type="NCBI Taxonomy" id="96468"/>
    <lineage>
        <taxon>Bacteria</taxon>
        <taxon>Bacillati</taxon>
        <taxon>Actinomycetota</taxon>
        <taxon>Actinomycetes</taxon>
        <taxon>Mycobacteriales</taxon>
        <taxon>Nocardiaceae</taxon>
        <taxon>Nocardia</taxon>
    </lineage>
</organism>
<dbReference type="InterPro" id="IPR041173">
    <property type="entry name" value="LodA_C"/>
</dbReference>
<dbReference type="InterPro" id="IPR004163">
    <property type="entry name" value="CoA_transf_BS"/>
</dbReference>
<dbReference type="InterPro" id="IPR041168">
    <property type="entry name" value="LodA_N"/>
</dbReference>
<feature type="domain" description="VWFA" evidence="2">
    <location>
        <begin position="599"/>
        <end position="800"/>
    </location>
</feature>
<sequence>MAITEVRIHPAIGVARVGNSDSEFFIGPEKRWDRSAPAGGYKDGQCRIKRQAARFRVFGYDNGVPTELTSANTVIEWTVHLVNRKAVAPGFPSGSPRNSGYLGTDRDRLVIDPGPRTVSGAAQRKLFDTGTFTVKGQPAETVPLGEIRTDNDGRLLVLGGFGNSGSPSNHTLDGFADSDEWYDDMADGPVTATVRIGAQTFTAVGSWIIVAPPKFAPPIDNVFRLWDMMFDLFVQDGQLQVPGTPSYANDIYPILQAAADTKAVNSDAIGHHNFSHPMPSSTQVHTYLTAPAGSIHMPRLESEANDGTRSLRLTDTQIALVQKWAAGTVVNDWNSAWGHAPPPDSDVTPDGMDKAALENCVGGALFPGIEAGQFLRNASKYRPVVLINGQPSFRLDHAKVQPGEVTASMAVPWQSDFLACSTYWWPVPRPNSVKVPGVAVPQQWDRSTGNRDAFVAGRWNKVGFVTRQGSDLVETDRCDTADTWVSLVTAAITFHDVTQGPMGTTRKAARAVVFEVRSSTPATLDFTAPTDPSLTWSIPPPYSVPSTGGAVATVRLWIIYAAPNPSHSVTDSVTVTCPQTSQSWLIPVTANAVPRKTAAVALVLDKSGSMAEDRGDGVGTKSQSVRDAANTFADVMLAGDALSLTAFDDNAAMVEALTVLGDPSDPFDTARAGIRAAINGAGLDPGGNTSIGDGIFEGRATLSGATGQVQSLVVLTDGNENRVRWISDVAGQINEYTYSIGVGTAANTSTAALQTISGNHGGYLLITGSAMGGDNPFLLKKYFLQILSGISNAEVLLDPVGMISVGQVQRIPFVVCDEDNLAEVILLAENRKYLQFLLETPYGQLVDPTTARAHGGEFVETEQVSYYQIPLPLLVAPGRPSHAGTWNAVLAYTDYVGGSGDTPEIRDDTVGGAAAALRAERYSVMVHAWSDVALSASVDQNSFQPGAKITVTATVTGAGVPITAKLYVWAEVTRPDGTTTDIALATDGDRFVASVAATTAGDYRIRVRATGDTRRGLLFTRERTLSAGVWPGGDRPTCGSRDDGCGRPQEPHRGVCAALRCLLLTLCRRQRRGQATAQPRDRAVQVRKSSNTATAVSPLHRTRSV</sequence>
<keyword evidence="4" id="KW-1185">Reference proteome</keyword>
<evidence type="ECO:0000313" key="4">
    <source>
        <dbReference type="Proteomes" id="UP001432062"/>
    </source>
</evidence>
<name>A0ABZ1YR54_9NOCA</name>
<feature type="region of interest" description="Disordered" evidence="1">
    <location>
        <begin position="1074"/>
        <end position="1105"/>
    </location>
</feature>
<protein>
    <submittedName>
        <fullName evidence="3">LodA/GoxA family CTQ-dependent oxidase</fullName>
    </submittedName>
</protein>
<evidence type="ECO:0000259" key="2">
    <source>
        <dbReference type="PROSITE" id="PS50234"/>
    </source>
</evidence>
<reference evidence="3" key="1">
    <citation type="submission" date="2022-10" db="EMBL/GenBank/DDBJ databases">
        <title>The complete genomes of actinobacterial strains from the NBC collection.</title>
        <authorList>
            <person name="Joergensen T.S."/>
            <person name="Alvarez Arevalo M."/>
            <person name="Sterndorff E.B."/>
            <person name="Faurdal D."/>
            <person name="Vuksanovic O."/>
            <person name="Mourched A.-S."/>
            <person name="Charusanti P."/>
            <person name="Shaw S."/>
            <person name="Blin K."/>
            <person name="Weber T."/>
        </authorList>
    </citation>
    <scope>NUCLEOTIDE SEQUENCE</scope>
    <source>
        <strain evidence="3">NBC_01482</strain>
    </source>
</reference>
<evidence type="ECO:0000313" key="3">
    <source>
        <dbReference type="EMBL" id="WUV45496.1"/>
    </source>
</evidence>
<dbReference type="Pfam" id="PF18417">
    <property type="entry name" value="LodA_C"/>
    <property type="match status" value="1"/>
</dbReference>
<accession>A0ABZ1YR54</accession>
<dbReference type="InterPro" id="IPR036465">
    <property type="entry name" value="vWFA_dom_sf"/>
</dbReference>